<feature type="region of interest" description="Disordered" evidence="1">
    <location>
        <begin position="1"/>
        <end position="31"/>
    </location>
</feature>
<feature type="compositionally biased region" description="Polar residues" evidence="1">
    <location>
        <begin position="241"/>
        <end position="254"/>
    </location>
</feature>
<evidence type="ECO:0000313" key="2">
    <source>
        <dbReference type="EMBL" id="KAH7116096.1"/>
    </source>
</evidence>
<evidence type="ECO:0000256" key="1">
    <source>
        <dbReference type="SAM" id="MobiDB-lite"/>
    </source>
</evidence>
<dbReference type="OrthoDB" id="3785839at2759"/>
<organism evidence="2 3">
    <name type="scientific">Dendryphion nanum</name>
    <dbReference type="NCBI Taxonomy" id="256645"/>
    <lineage>
        <taxon>Eukaryota</taxon>
        <taxon>Fungi</taxon>
        <taxon>Dikarya</taxon>
        <taxon>Ascomycota</taxon>
        <taxon>Pezizomycotina</taxon>
        <taxon>Dothideomycetes</taxon>
        <taxon>Pleosporomycetidae</taxon>
        <taxon>Pleosporales</taxon>
        <taxon>Torulaceae</taxon>
        <taxon>Dendryphion</taxon>
    </lineage>
</organism>
<gene>
    <name evidence="2" type="ORF">B0J11DRAFT_618466</name>
</gene>
<accession>A0A9P9DC39</accession>
<evidence type="ECO:0000313" key="3">
    <source>
        <dbReference type="Proteomes" id="UP000700596"/>
    </source>
</evidence>
<sequence>MRTLLARRRASPERNVIPGYGEPSLSTHNGQSCTAVNPTVNPTVNPAPNQYGPPYPLSTASFGNINPQNPSNAYFGQRDYQTDYSNINLPFPQRPQQQQNVFPRSAPVNQSGFTFQDPLPAQESTSHNAIHYYSSDRGLFPSVVPVYQSEHRVRPNMYTLPPQYSSYHSRALPHEPYFNPSRISEHANYQHAVLNSGHNHATPTNSSQMIPHGGLPSSRLPPVQSWSTQVGGHPPNVQPIVRQTQPSPVSTNKHSPIFNLKKLDTEDRPAKKRAKLFPQRSAKILLVPGEGEPVRSLPQSQPAYPPTHTPAPILKCRQPLALPPADASTSIPKPALDWDASPQPIVTDYTKYLWSVKLYQVQAWTKQKFAYFYLEDKFSHFGFPCSRPEQAFKWCTHTTEGFIQDGDHSTFIVLRNAAMPFYEQYLPTDSTITFGYYFDDENELNWTTSCPNLQMVLDHAEAYGEITVIQQWQAHMPPKLKRFHRAYWLAANRKPLGGLLNRRIDDSFKLELPFPTPKKIIEKKVESSDVDMEYEDGDRDQVDSDDFEIGSSGIDVSFEESREIWERCLREIEIV</sequence>
<comment type="caution">
    <text evidence="2">The sequence shown here is derived from an EMBL/GenBank/DDBJ whole genome shotgun (WGS) entry which is preliminary data.</text>
</comment>
<feature type="region of interest" description="Disordered" evidence="1">
    <location>
        <begin position="236"/>
        <end position="255"/>
    </location>
</feature>
<dbReference type="EMBL" id="JAGMWT010000015">
    <property type="protein sequence ID" value="KAH7116096.1"/>
    <property type="molecule type" value="Genomic_DNA"/>
</dbReference>
<protein>
    <submittedName>
        <fullName evidence="2">Uncharacterized protein</fullName>
    </submittedName>
</protein>
<dbReference type="AlphaFoldDB" id="A0A9P9DC39"/>
<dbReference type="Proteomes" id="UP000700596">
    <property type="component" value="Unassembled WGS sequence"/>
</dbReference>
<name>A0A9P9DC39_9PLEO</name>
<reference evidence="2" key="1">
    <citation type="journal article" date="2021" name="Nat. Commun.">
        <title>Genetic determinants of endophytism in the Arabidopsis root mycobiome.</title>
        <authorList>
            <person name="Mesny F."/>
            <person name="Miyauchi S."/>
            <person name="Thiergart T."/>
            <person name="Pickel B."/>
            <person name="Atanasova L."/>
            <person name="Karlsson M."/>
            <person name="Huettel B."/>
            <person name="Barry K.W."/>
            <person name="Haridas S."/>
            <person name="Chen C."/>
            <person name="Bauer D."/>
            <person name="Andreopoulos W."/>
            <person name="Pangilinan J."/>
            <person name="LaButti K."/>
            <person name="Riley R."/>
            <person name="Lipzen A."/>
            <person name="Clum A."/>
            <person name="Drula E."/>
            <person name="Henrissat B."/>
            <person name="Kohler A."/>
            <person name="Grigoriev I.V."/>
            <person name="Martin F.M."/>
            <person name="Hacquard S."/>
        </authorList>
    </citation>
    <scope>NUCLEOTIDE SEQUENCE</scope>
    <source>
        <strain evidence="2">MPI-CAGE-CH-0243</strain>
    </source>
</reference>
<proteinExistence type="predicted"/>
<keyword evidence="3" id="KW-1185">Reference proteome</keyword>